<reference evidence="4" key="1">
    <citation type="journal article" date="2019" name="Int. J. Syst. Evol. Microbiol.">
        <title>The Global Catalogue of Microorganisms (GCM) 10K type strain sequencing project: providing services to taxonomists for standard genome sequencing and annotation.</title>
        <authorList>
            <consortium name="The Broad Institute Genomics Platform"/>
            <consortium name="The Broad Institute Genome Sequencing Center for Infectious Disease"/>
            <person name="Wu L."/>
            <person name="Ma J."/>
        </authorList>
    </citation>
    <scope>NUCLEOTIDE SEQUENCE [LARGE SCALE GENOMIC DNA]</scope>
    <source>
        <strain evidence="4">CECT 8472</strain>
    </source>
</reference>
<feature type="region of interest" description="Disordered" evidence="2">
    <location>
        <begin position="105"/>
        <end position="137"/>
    </location>
</feature>
<organism evidence="3 4">
    <name type="scientific">Fodinicurvata halophila</name>
    <dbReference type="NCBI Taxonomy" id="1419723"/>
    <lineage>
        <taxon>Bacteria</taxon>
        <taxon>Pseudomonadati</taxon>
        <taxon>Pseudomonadota</taxon>
        <taxon>Alphaproteobacteria</taxon>
        <taxon>Rhodospirillales</taxon>
        <taxon>Rhodovibrionaceae</taxon>
        <taxon>Fodinicurvata</taxon>
    </lineage>
</organism>
<keyword evidence="1" id="KW-0175">Coiled coil</keyword>
<sequence>MSRRKTALVSVLAVLLVLVIAGAATLALRKPILQAASTYYLEQAGIEAELTISEVGFREIVLEDLRLSSETFSRAEAQQARILYTPSELLSGVLPTLEIRGLRLEQDLPTTNTNDNTVSEPEGALAQPEAVQSTPDPQSLLGDWEPSDIHLLDARYSLKAQGRTYAVEFEGQLQRMEAERHNLELSVHSAEGSAAKISGRMTVSLSRLLPVSGKGWLEARAPELGAQGRLEISGERTEQSPQLETQGTLLFQGAKWATHIAGLPAQDEDLETRLSFDGKLALPAPEEYSQTPLQFATLLSQSRASGHLALEVSRLALPRQADKVAARAQGHFTFEANTLAFVLEDTAQIEYDPTEASGSSENIENGDETARLLSDTYTVKFLQAEAETPFLRIRDITTAPIVNLSSDIRLTGTRSIEVSAGLKVRYEQEGARFTAQGSEVRVRNLPFASLGPHEISGSFELSGSPESYEGHSAIRIDLEELDSALVSAGRTEGQIALDFKGKGIRSLEINLKETGRFSTQDLSLPADLGIPRAELELQDSVLSYRNTSESAPSFTVNGKVRAQPFDFRQLRTGDTPFTGEVGALSLDFQANPAPETEAIPLLTASGTLESVKLDEPGLRLENLSLRANYPQSDDDPPLIQLDHGLLSSTADPALFTELDLTGRLDRIDETLTFTLTGQSPANGTKVSAKGRHSLESGNGTATIALPSQRFVSGGLQPEGLFPLLNMLKNVEGDAAINVDITWNDYGLGTRGQLYLTEIDFGLDDISIEGLSTSLALDNLIPLRTEQAQSFSIHSIALGGLEFDNVSGLLALSESTSALPVFDLVSAQADFADGHLQIENGRFDLTDKRHSLLLKARDLSIEQLVNLLEIENLEAEGRFTGEIPVTVSGSGFEIPEGYLEASRKGRIAFKSEEVRSALASGGEAVMLMLDALENFHYDNLRVEVQKPQEGESRLNIDLEGRNPDVLDGHPFDLNINMSGNLGPILQAIAEGQRLSQDVLDEMLELVR</sequence>
<proteinExistence type="predicted"/>
<feature type="compositionally biased region" description="Polar residues" evidence="2">
    <location>
        <begin position="108"/>
        <end position="119"/>
    </location>
</feature>
<dbReference type="RefSeq" id="WP_382421772.1">
    <property type="nucleotide sequence ID" value="NZ_JBHSCW010000003.1"/>
</dbReference>
<evidence type="ECO:0000313" key="4">
    <source>
        <dbReference type="Proteomes" id="UP001595799"/>
    </source>
</evidence>
<dbReference type="Proteomes" id="UP001595799">
    <property type="component" value="Unassembled WGS sequence"/>
</dbReference>
<dbReference type="EMBL" id="JBHSCW010000003">
    <property type="protein sequence ID" value="MFC4351441.1"/>
    <property type="molecule type" value="Genomic_DNA"/>
</dbReference>
<evidence type="ECO:0000256" key="2">
    <source>
        <dbReference type="SAM" id="MobiDB-lite"/>
    </source>
</evidence>
<comment type="caution">
    <text evidence="3">The sequence shown here is derived from an EMBL/GenBank/DDBJ whole genome shotgun (WGS) entry which is preliminary data.</text>
</comment>
<evidence type="ECO:0000256" key="1">
    <source>
        <dbReference type="SAM" id="Coils"/>
    </source>
</evidence>
<dbReference type="Pfam" id="PF11739">
    <property type="entry name" value="YdbH-like"/>
    <property type="match status" value="1"/>
</dbReference>
<protein>
    <submittedName>
        <fullName evidence="3">YdbH domain-containing protein</fullName>
    </submittedName>
</protein>
<dbReference type="InterPro" id="IPR021730">
    <property type="entry name" value="YdbH"/>
</dbReference>
<name>A0ABV8UJJ5_9PROT</name>
<feature type="coiled-coil region" evidence="1">
    <location>
        <begin position="166"/>
        <end position="193"/>
    </location>
</feature>
<accession>A0ABV8UJJ5</accession>
<keyword evidence="4" id="KW-1185">Reference proteome</keyword>
<evidence type="ECO:0000313" key="3">
    <source>
        <dbReference type="EMBL" id="MFC4351441.1"/>
    </source>
</evidence>
<gene>
    <name evidence="3" type="ORF">ACFOW6_07790</name>
</gene>